<dbReference type="AlphaFoldDB" id="A0A0V1KKQ7"/>
<comment type="caution">
    <text evidence="2">The sequence shown here is derived from an EMBL/GenBank/DDBJ whole genome shotgun (WGS) entry which is preliminary data.</text>
</comment>
<reference evidence="2 3" key="1">
    <citation type="submission" date="2015-05" db="EMBL/GenBank/DDBJ databases">
        <title>Evolution of Trichinella species and genotypes.</title>
        <authorList>
            <person name="Korhonen P.K."/>
            <person name="Edoardo P."/>
            <person name="Giuseppe L.R."/>
            <person name="Gasser R.B."/>
        </authorList>
    </citation>
    <scope>NUCLEOTIDE SEQUENCE [LARGE SCALE GENOMIC DNA]</scope>
    <source>
        <strain evidence="2">ISS10</strain>
    </source>
</reference>
<organism evidence="2 3">
    <name type="scientific">Trichinella nativa</name>
    <dbReference type="NCBI Taxonomy" id="6335"/>
    <lineage>
        <taxon>Eukaryota</taxon>
        <taxon>Metazoa</taxon>
        <taxon>Ecdysozoa</taxon>
        <taxon>Nematoda</taxon>
        <taxon>Enoplea</taxon>
        <taxon>Dorylaimia</taxon>
        <taxon>Trichinellida</taxon>
        <taxon>Trichinellidae</taxon>
        <taxon>Trichinella</taxon>
    </lineage>
</organism>
<dbReference type="EMBL" id="JYDW01000591">
    <property type="protein sequence ID" value="KRZ47730.1"/>
    <property type="molecule type" value="Genomic_DNA"/>
</dbReference>
<protein>
    <submittedName>
        <fullName evidence="2">Uncharacterized protein</fullName>
    </submittedName>
</protein>
<dbReference type="Proteomes" id="UP000054721">
    <property type="component" value="Unassembled WGS sequence"/>
</dbReference>
<keyword evidence="1" id="KW-0472">Membrane</keyword>
<accession>A0A0V1KKQ7</accession>
<evidence type="ECO:0000313" key="2">
    <source>
        <dbReference type="EMBL" id="KRZ47730.1"/>
    </source>
</evidence>
<keyword evidence="3" id="KW-1185">Reference proteome</keyword>
<feature type="transmembrane region" description="Helical" evidence="1">
    <location>
        <begin position="12"/>
        <end position="30"/>
    </location>
</feature>
<keyword evidence="1" id="KW-0812">Transmembrane</keyword>
<proteinExistence type="predicted"/>
<sequence length="110" mass="12774">MIRCFSLICHKMLLLGYIVKVFNLSIFNLYKQKMSPVDAAGLIFTQQQIIHLIPSATHSENCFTANTYRLSNLESNYFCSANVFIQAYHDIQFDLMRSNLMILRSNEILM</sequence>
<evidence type="ECO:0000256" key="1">
    <source>
        <dbReference type="SAM" id="Phobius"/>
    </source>
</evidence>
<evidence type="ECO:0000313" key="3">
    <source>
        <dbReference type="Proteomes" id="UP000054721"/>
    </source>
</evidence>
<gene>
    <name evidence="2" type="ORF">T02_6142</name>
</gene>
<keyword evidence="1" id="KW-1133">Transmembrane helix</keyword>
<name>A0A0V1KKQ7_9BILA</name>